<dbReference type="Pfam" id="PF14248">
    <property type="entry name" value="DUF4345"/>
    <property type="match status" value="1"/>
</dbReference>
<organism evidence="2 3">
    <name type="scientific">Saccharothrix australiensis</name>
    <dbReference type="NCBI Taxonomy" id="2072"/>
    <lineage>
        <taxon>Bacteria</taxon>
        <taxon>Bacillati</taxon>
        <taxon>Actinomycetota</taxon>
        <taxon>Actinomycetes</taxon>
        <taxon>Pseudonocardiales</taxon>
        <taxon>Pseudonocardiaceae</taxon>
        <taxon>Saccharothrix</taxon>
    </lineage>
</organism>
<protein>
    <submittedName>
        <fullName evidence="2">Uncharacterized protein DUF4345</fullName>
    </submittedName>
</protein>
<comment type="caution">
    <text evidence="2">The sequence shown here is derived from an EMBL/GenBank/DDBJ whole genome shotgun (WGS) entry which is preliminary data.</text>
</comment>
<sequence>MAGVLRWLVAAMGVACVAIGLFHLGWGIDSVPGEGAAGATVDSRERFYNAVFLGYGLAWLWAARQRPVPATAVRWLAGILLLGGVGRVLSMAVHGQPHWFQVVLTATEFVLPVIYFLLANADERHPATTPRQ</sequence>
<accession>A0A495W1Y3</accession>
<evidence type="ECO:0000313" key="2">
    <source>
        <dbReference type="EMBL" id="RKT54725.1"/>
    </source>
</evidence>
<feature type="transmembrane region" description="Helical" evidence="1">
    <location>
        <begin position="99"/>
        <end position="118"/>
    </location>
</feature>
<dbReference type="AlphaFoldDB" id="A0A495W1Y3"/>
<dbReference type="InterPro" id="IPR025597">
    <property type="entry name" value="DUF4345"/>
</dbReference>
<evidence type="ECO:0000256" key="1">
    <source>
        <dbReference type="SAM" id="Phobius"/>
    </source>
</evidence>
<gene>
    <name evidence="2" type="ORF">C8E97_3373</name>
</gene>
<dbReference type="RefSeq" id="WP_121006551.1">
    <property type="nucleotide sequence ID" value="NZ_RBXO01000001.1"/>
</dbReference>
<evidence type="ECO:0000313" key="3">
    <source>
        <dbReference type="Proteomes" id="UP000282084"/>
    </source>
</evidence>
<dbReference type="OrthoDB" id="3829850at2"/>
<proteinExistence type="predicted"/>
<feature type="transmembrane region" description="Helical" evidence="1">
    <location>
        <begin position="75"/>
        <end position="93"/>
    </location>
</feature>
<feature type="transmembrane region" description="Helical" evidence="1">
    <location>
        <begin position="46"/>
        <end position="63"/>
    </location>
</feature>
<name>A0A495W1Y3_9PSEU</name>
<reference evidence="2 3" key="1">
    <citation type="submission" date="2018-10" db="EMBL/GenBank/DDBJ databases">
        <title>Sequencing the genomes of 1000 actinobacteria strains.</title>
        <authorList>
            <person name="Klenk H.-P."/>
        </authorList>
    </citation>
    <scope>NUCLEOTIDE SEQUENCE [LARGE SCALE GENOMIC DNA]</scope>
    <source>
        <strain evidence="2 3">DSM 43800</strain>
    </source>
</reference>
<feature type="transmembrane region" description="Helical" evidence="1">
    <location>
        <begin position="7"/>
        <end position="26"/>
    </location>
</feature>
<dbReference type="Proteomes" id="UP000282084">
    <property type="component" value="Unassembled WGS sequence"/>
</dbReference>
<keyword evidence="1" id="KW-1133">Transmembrane helix</keyword>
<keyword evidence="3" id="KW-1185">Reference proteome</keyword>
<dbReference type="EMBL" id="RBXO01000001">
    <property type="protein sequence ID" value="RKT54725.1"/>
    <property type="molecule type" value="Genomic_DNA"/>
</dbReference>
<keyword evidence="1" id="KW-0812">Transmembrane</keyword>
<keyword evidence="1" id="KW-0472">Membrane</keyword>